<accession>A0A8S2X4Z7</accession>
<evidence type="ECO:0000259" key="9">
    <source>
        <dbReference type="PROSITE" id="PS50262"/>
    </source>
</evidence>
<reference evidence="10" key="1">
    <citation type="submission" date="2021-02" db="EMBL/GenBank/DDBJ databases">
        <authorList>
            <person name="Nowell W R."/>
        </authorList>
    </citation>
    <scope>NUCLEOTIDE SEQUENCE</scope>
</reference>
<feature type="transmembrane region" description="Helical" evidence="8">
    <location>
        <begin position="204"/>
        <end position="228"/>
    </location>
</feature>
<keyword evidence="6" id="KW-0675">Receptor</keyword>
<protein>
    <recommendedName>
        <fullName evidence="9">G-protein coupled receptors family 1 profile domain-containing protein</fullName>
    </recommendedName>
</protein>
<keyword evidence="5 8" id="KW-0472">Membrane</keyword>
<dbReference type="PROSITE" id="PS50262">
    <property type="entry name" value="G_PROTEIN_RECEP_F1_2"/>
    <property type="match status" value="1"/>
</dbReference>
<evidence type="ECO:0000256" key="7">
    <source>
        <dbReference type="ARBA" id="ARBA00023224"/>
    </source>
</evidence>
<evidence type="ECO:0000256" key="5">
    <source>
        <dbReference type="ARBA" id="ARBA00023136"/>
    </source>
</evidence>
<comment type="subcellular location">
    <subcellularLocation>
        <location evidence="1">Membrane</location>
        <topology evidence="1">Multi-pass membrane protein</topology>
    </subcellularLocation>
</comment>
<dbReference type="EMBL" id="CAJOBC010102292">
    <property type="protein sequence ID" value="CAF4479082.1"/>
    <property type="molecule type" value="Genomic_DNA"/>
</dbReference>
<evidence type="ECO:0000256" key="6">
    <source>
        <dbReference type="ARBA" id="ARBA00023170"/>
    </source>
</evidence>
<dbReference type="GO" id="GO:0016020">
    <property type="term" value="C:membrane"/>
    <property type="evidence" value="ECO:0007669"/>
    <property type="project" value="UniProtKB-SubCell"/>
</dbReference>
<evidence type="ECO:0000256" key="2">
    <source>
        <dbReference type="ARBA" id="ARBA00022692"/>
    </source>
</evidence>
<dbReference type="SUPFAM" id="SSF81321">
    <property type="entry name" value="Family A G protein-coupled receptor-like"/>
    <property type="match status" value="1"/>
</dbReference>
<evidence type="ECO:0000256" key="1">
    <source>
        <dbReference type="ARBA" id="ARBA00004141"/>
    </source>
</evidence>
<feature type="transmembrane region" description="Helical" evidence="8">
    <location>
        <begin position="240"/>
        <end position="262"/>
    </location>
</feature>
<name>A0A8S2X4Z7_9BILA</name>
<dbReference type="Proteomes" id="UP000681722">
    <property type="component" value="Unassembled WGS sequence"/>
</dbReference>
<dbReference type="InterPro" id="IPR000276">
    <property type="entry name" value="GPCR_Rhodpsn"/>
</dbReference>
<evidence type="ECO:0000313" key="10">
    <source>
        <dbReference type="EMBL" id="CAF4479082.1"/>
    </source>
</evidence>
<dbReference type="OrthoDB" id="2101615at2759"/>
<evidence type="ECO:0000256" key="3">
    <source>
        <dbReference type="ARBA" id="ARBA00022989"/>
    </source>
</evidence>
<keyword evidence="4" id="KW-0297">G-protein coupled receptor</keyword>
<feature type="transmembrane region" description="Helical" evidence="8">
    <location>
        <begin position="15"/>
        <end position="34"/>
    </location>
</feature>
<dbReference type="InterPro" id="IPR050125">
    <property type="entry name" value="GPCR_opsins"/>
</dbReference>
<sequence length="302" mass="34516">MHTTFIKKLLERHTYLAVSLCWAFGLVWTVPPLFGWNRYAPEGLRFHCGLDWTDPLTSNILYFCLSFVFVYFLPLAALLYVNIRVYCTIRYLMYGGTSNESAYKNHCLFSRISSSSPSTPSSKFAPLQLKTNLGSNLATGCLTGTIRFLQSGQNEAIHMKRIKSILARECSYVNDGRDIRRQLADELSVNNSASLKRLKVHRRFVVATVILVSQYLLSWTPYAIIVMLEIFRMILPSQNPVIMTVCSLIAKLSVIINPCIYIQTITMLKLMPTFLSKCKCPSCQTKRSLKTRTSEIVRRFDF</sequence>
<dbReference type="Gene3D" id="1.20.1070.10">
    <property type="entry name" value="Rhodopsin 7-helix transmembrane proteins"/>
    <property type="match status" value="1"/>
</dbReference>
<feature type="domain" description="G-protein coupled receptors family 1 profile" evidence="9">
    <location>
        <begin position="1"/>
        <end position="261"/>
    </location>
</feature>
<dbReference type="InterPro" id="IPR017452">
    <property type="entry name" value="GPCR_Rhodpsn_7TM"/>
</dbReference>
<dbReference type="PANTHER" id="PTHR24240">
    <property type="entry name" value="OPSIN"/>
    <property type="match status" value="1"/>
</dbReference>
<keyword evidence="3 8" id="KW-1133">Transmembrane helix</keyword>
<dbReference type="GO" id="GO:0004930">
    <property type="term" value="F:G protein-coupled receptor activity"/>
    <property type="evidence" value="ECO:0007669"/>
    <property type="project" value="UniProtKB-KW"/>
</dbReference>
<dbReference type="AlphaFoldDB" id="A0A8S2X4Z7"/>
<dbReference type="Pfam" id="PF00001">
    <property type="entry name" value="7tm_1"/>
    <property type="match status" value="1"/>
</dbReference>
<feature type="transmembrane region" description="Helical" evidence="8">
    <location>
        <begin position="60"/>
        <end position="83"/>
    </location>
</feature>
<dbReference type="PRINTS" id="PR00237">
    <property type="entry name" value="GPCRRHODOPSN"/>
</dbReference>
<keyword evidence="2 8" id="KW-0812">Transmembrane</keyword>
<keyword evidence="7" id="KW-0807">Transducer</keyword>
<comment type="caution">
    <text evidence="10">The sequence shown here is derived from an EMBL/GenBank/DDBJ whole genome shotgun (WGS) entry which is preliminary data.</text>
</comment>
<proteinExistence type="predicted"/>
<evidence type="ECO:0000256" key="4">
    <source>
        <dbReference type="ARBA" id="ARBA00023040"/>
    </source>
</evidence>
<gene>
    <name evidence="10" type="ORF">SRO942_LOCUS43725</name>
</gene>
<evidence type="ECO:0000256" key="8">
    <source>
        <dbReference type="SAM" id="Phobius"/>
    </source>
</evidence>
<organism evidence="10 11">
    <name type="scientific">Didymodactylos carnosus</name>
    <dbReference type="NCBI Taxonomy" id="1234261"/>
    <lineage>
        <taxon>Eukaryota</taxon>
        <taxon>Metazoa</taxon>
        <taxon>Spiralia</taxon>
        <taxon>Gnathifera</taxon>
        <taxon>Rotifera</taxon>
        <taxon>Eurotatoria</taxon>
        <taxon>Bdelloidea</taxon>
        <taxon>Philodinida</taxon>
        <taxon>Philodinidae</taxon>
        <taxon>Didymodactylos</taxon>
    </lineage>
</organism>
<evidence type="ECO:0000313" key="11">
    <source>
        <dbReference type="Proteomes" id="UP000681722"/>
    </source>
</evidence>